<evidence type="ECO:0000313" key="3">
    <source>
        <dbReference type="EMBL" id="OEL11412.1"/>
    </source>
</evidence>
<accession>A0A1E5UEV5</accession>
<comment type="caution">
    <text evidence="3">The sequence shown here is derived from an EMBL/GenBank/DDBJ whole genome shotgun (WGS) entry which is preliminary data.</text>
</comment>
<dbReference type="OrthoDB" id="5419426at2"/>
<dbReference type="PROSITE" id="PS51186">
    <property type="entry name" value="GNAT"/>
    <property type="match status" value="1"/>
</dbReference>
<name>A0A1E5UEV5_9FLAO</name>
<organism evidence="3 4">
    <name type="scientific">Cloacibacterium normanense</name>
    <dbReference type="NCBI Taxonomy" id="237258"/>
    <lineage>
        <taxon>Bacteria</taxon>
        <taxon>Pseudomonadati</taxon>
        <taxon>Bacteroidota</taxon>
        <taxon>Flavobacteriia</taxon>
        <taxon>Flavobacteriales</taxon>
        <taxon>Weeksellaceae</taxon>
    </lineage>
</organism>
<dbReference type="RefSeq" id="WP_069798473.1">
    <property type="nucleotide sequence ID" value="NZ_CP034157.1"/>
</dbReference>
<dbReference type="PANTHER" id="PTHR13947:SF37">
    <property type="entry name" value="LD18367P"/>
    <property type="match status" value="1"/>
</dbReference>
<proteinExistence type="predicted"/>
<dbReference type="InterPro" id="IPR050769">
    <property type="entry name" value="NAT_camello-type"/>
</dbReference>
<dbReference type="PANTHER" id="PTHR13947">
    <property type="entry name" value="GNAT FAMILY N-ACETYLTRANSFERASE"/>
    <property type="match status" value="1"/>
</dbReference>
<protein>
    <submittedName>
        <fullName evidence="3">Acetyltransferase domain protein</fullName>
    </submittedName>
</protein>
<feature type="domain" description="N-acetyltransferase" evidence="2">
    <location>
        <begin position="3"/>
        <end position="162"/>
    </location>
</feature>
<dbReference type="EMBL" id="MKGI01000043">
    <property type="protein sequence ID" value="OEL11412.1"/>
    <property type="molecule type" value="Genomic_DNA"/>
</dbReference>
<reference evidence="3 4" key="1">
    <citation type="submission" date="2016-09" db="EMBL/GenBank/DDBJ databases">
        <authorList>
            <person name="Capua I."/>
            <person name="De Benedictis P."/>
            <person name="Joannis T."/>
            <person name="Lombin L.H."/>
            <person name="Cattoli G."/>
        </authorList>
    </citation>
    <scope>NUCLEOTIDE SEQUENCE [LARGE SCALE GENOMIC DNA]</scope>
    <source>
        <strain evidence="3 4">NRS-1</strain>
    </source>
</reference>
<dbReference type="AlphaFoldDB" id="A0A1E5UEV5"/>
<dbReference type="KEGG" id="cnr:EB819_04665"/>
<dbReference type="GO" id="GO:0008080">
    <property type="term" value="F:N-acetyltransferase activity"/>
    <property type="evidence" value="ECO:0007669"/>
    <property type="project" value="InterPro"/>
</dbReference>
<evidence type="ECO:0000259" key="2">
    <source>
        <dbReference type="PROSITE" id="PS51186"/>
    </source>
</evidence>
<dbReference type="Pfam" id="PF00583">
    <property type="entry name" value="Acetyltransf_1"/>
    <property type="match status" value="1"/>
</dbReference>
<dbReference type="CDD" id="cd04301">
    <property type="entry name" value="NAT_SF"/>
    <property type="match status" value="1"/>
</dbReference>
<gene>
    <name evidence="3" type="ORF">BHF72_2282</name>
</gene>
<dbReference type="InterPro" id="IPR000182">
    <property type="entry name" value="GNAT_dom"/>
</dbReference>
<dbReference type="Gene3D" id="3.40.630.30">
    <property type="match status" value="1"/>
</dbReference>
<keyword evidence="1 3" id="KW-0808">Transferase</keyword>
<dbReference type="Proteomes" id="UP000095601">
    <property type="component" value="Unassembled WGS sequence"/>
</dbReference>
<keyword evidence="4" id="KW-1185">Reference proteome</keyword>
<dbReference type="InterPro" id="IPR016181">
    <property type="entry name" value="Acyl_CoA_acyltransferase"/>
</dbReference>
<dbReference type="SUPFAM" id="SSF55729">
    <property type="entry name" value="Acyl-CoA N-acyltransferases (Nat)"/>
    <property type="match status" value="1"/>
</dbReference>
<evidence type="ECO:0000313" key="4">
    <source>
        <dbReference type="Proteomes" id="UP000095601"/>
    </source>
</evidence>
<sequence>MKINIRPIQPSDNAILAKIIRSCFHDFEVKCTAGTVYTDPTTDDLYSLFQTPKSQLWVAEAEDKIVGCCGIFPTENLPKGCTELVKFYISNEGRGKGIGRLLLEKTIETAQELGYSQIYLESIPEFSTAVSIYEKQGFQYLNQPLGNTGHDGCNLWMLKEMSNEQ</sequence>
<evidence type="ECO:0000256" key="1">
    <source>
        <dbReference type="ARBA" id="ARBA00022679"/>
    </source>
</evidence>